<dbReference type="AlphaFoldDB" id="A0A1Y1UJM6"/>
<organism evidence="2 3">
    <name type="scientific">Kockovaella imperatae</name>
    <dbReference type="NCBI Taxonomy" id="4999"/>
    <lineage>
        <taxon>Eukaryota</taxon>
        <taxon>Fungi</taxon>
        <taxon>Dikarya</taxon>
        <taxon>Basidiomycota</taxon>
        <taxon>Agaricomycotina</taxon>
        <taxon>Tremellomycetes</taxon>
        <taxon>Tremellales</taxon>
        <taxon>Cuniculitremaceae</taxon>
        <taxon>Kockovaella</taxon>
    </lineage>
</organism>
<evidence type="ECO:0000313" key="2">
    <source>
        <dbReference type="EMBL" id="ORX38253.1"/>
    </source>
</evidence>
<evidence type="ECO:0000313" key="3">
    <source>
        <dbReference type="Proteomes" id="UP000193218"/>
    </source>
</evidence>
<proteinExistence type="predicted"/>
<gene>
    <name evidence="2" type="ORF">BD324DRAFT_620153</name>
</gene>
<accession>A0A1Y1UJM6</accession>
<sequence length="676" mass="75394">MCCDVLASLSHSVHDPRRVMRGQLRQQAARSCLGDQTCHLARAPPFRLFSCTPISAHPGPIEGRNLSFDAAYKPKWKPKLPASTAYQYFETSDSDRKNGQSSGRFTPSVDPATGLERSFIFDLDTVPGDETLRDTRLKIFREQLEERKSLARELKEATWFSDPYWRMMKSPPRKCFVTSAVLPTDFLIQFKPVLAPGDSTASQTTAGDVEETEVDDVDFEAEDHQSSDQDMSPQSTHSVTSTRPRKGFTLQPSHGTQDDSENVSNAVSLPRKKYNPARTILLPHRILHPRFAPSRGGSSLYATSRREIVAHLPLEGRHKSHLSKLARNLTVPPNLTEIIDSQLQDRIVQELRLLFDRIRTSSDRPNGQLRDPVPETLTSGLDFQSYQKSSADHVSQEEHPADGTTAAGIPLDIPPYAKVNDLDPRWMLKLNGSRNVLHRLSLEDERMVMNGHGYMAPDTIAIIDIGNVDFEPAQPADTQVEVGITEPLEEVEERRSAQSAKRRRPLQNEDFHAQGPRLYPLTTEGHLGTAPVLTMISGPKGDIPIFHLRNILPAEHLTSARDLIDAILAFEVVIKARTESRVMDGSSLKSHSSASPDGIDNATAEELTDIDQQSSKPTSHEPKSVLLALNSWIAPRGLVGRRGDLGIALFIALQRIRLWNGGGWKTRYRNRLDQDV</sequence>
<dbReference type="EMBL" id="NBSH01000004">
    <property type="protein sequence ID" value="ORX38253.1"/>
    <property type="molecule type" value="Genomic_DNA"/>
</dbReference>
<dbReference type="Proteomes" id="UP000193218">
    <property type="component" value="Unassembled WGS sequence"/>
</dbReference>
<reference evidence="2 3" key="1">
    <citation type="submission" date="2017-03" db="EMBL/GenBank/DDBJ databases">
        <title>Widespread Adenine N6-methylation of Active Genes in Fungi.</title>
        <authorList>
            <consortium name="DOE Joint Genome Institute"/>
            <person name="Mondo S.J."/>
            <person name="Dannebaum R.O."/>
            <person name="Kuo R.C."/>
            <person name="Louie K.B."/>
            <person name="Bewick A.J."/>
            <person name="Labutti K."/>
            <person name="Haridas S."/>
            <person name="Kuo A."/>
            <person name="Salamov A."/>
            <person name="Ahrendt S.R."/>
            <person name="Lau R."/>
            <person name="Bowen B.P."/>
            <person name="Lipzen A."/>
            <person name="Sullivan W."/>
            <person name="Andreopoulos W.B."/>
            <person name="Clum A."/>
            <person name="Lindquist E."/>
            <person name="Daum C."/>
            <person name="Northen T.R."/>
            <person name="Ramamoorthy G."/>
            <person name="Schmitz R.J."/>
            <person name="Gryganskyi A."/>
            <person name="Culley D."/>
            <person name="Magnuson J."/>
            <person name="James T.Y."/>
            <person name="O'Malley M.A."/>
            <person name="Stajich J.E."/>
            <person name="Spatafora J.W."/>
            <person name="Visel A."/>
            <person name="Grigoriev I.V."/>
        </authorList>
    </citation>
    <scope>NUCLEOTIDE SEQUENCE [LARGE SCALE GENOMIC DNA]</scope>
    <source>
        <strain evidence="2 3">NRRL Y-17943</strain>
    </source>
</reference>
<feature type="region of interest" description="Disordered" evidence="1">
    <location>
        <begin position="220"/>
        <end position="266"/>
    </location>
</feature>
<dbReference type="GeneID" id="33557061"/>
<evidence type="ECO:0000256" key="1">
    <source>
        <dbReference type="SAM" id="MobiDB-lite"/>
    </source>
</evidence>
<feature type="region of interest" description="Disordered" evidence="1">
    <location>
        <begin position="361"/>
        <end position="380"/>
    </location>
</feature>
<keyword evidence="3" id="KW-1185">Reference proteome</keyword>
<feature type="compositionally biased region" description="Polar residues" evidence="1">
    <location>
        <begin position="228"/>
        <end position="242"/>
    </location>
</feature>
<name>A0A1Y1UJM6_9TREE</name>
<dbReference type="RefSeq" id="XP_021872175.1">
    <property type="nucleotide sequence ID" value="XM_022015253.1"/>
</dbReference>
<feature type="region of interest" description="Disordered" evidence="1">
    <location>
        <begin position="386"/>
        <end position="409"/>
    </location>
</feature>
<feature type="compositionally biased region" description="Basic and acidic residues" evidence="1">
    <location>
        <begin position="390"/>
        <end position="401"/>
    </location>
</feature>
<dbReference type="OrthoDB" id="3363286at2759"/>
<protein>
    <submittedName>
        <fullName evidence="2">Uncharacterized protein</fullName>
    </submittedName>
</protein>
<comment type="caution">
    <text evidence="2">The sequence shown here is derived from an EMBL/GenBank/DDBJ whole genome shotgun (WGS) entry which is preliminary data.</text>
</comment>
<dbReference type="InParanoid" id="A0A1Y1UJM6"/>